<organism evidence="8 9">
    <name type="scientific">Natronospira elongata</name>
    <dbReference type="NCBI Taxonomy" id="3110268"/>
    <lineage>
        <taxon>Bacteria</taxon>
        <taxon>Pseudomonadati</taxon>
        <taxon>Pseudomonadota</taxon>
        <taxon>Gammaproteobacteria</taxon>
        <taxon>Natronospirales</taxon>
        <taxon>Natronospiraceae</taxon>
        <taxon>Natronospira</taxon>
    </lineage>
</organism>
<accession>A0AAP6JH28</accession>
<evidence type="ECO:0000313" key="9">
    <source>
        <dbReference type="Proteomes" id="UP001302316"/>
    </source>
</evidence>
<dbReference type="InterPro" id="IPR050469">
    <property type="entry name" value="Diguanylate_Cyclase"/>
</dbReference>
<dbReference type="InterPro" id="IPR015168">
    <property type="entry name" value="SsuA/THI5"/>
</dbReference>
<dbReference type="EMBL" id="JAYGII010000052">
    <property type="protein sequence ID" value="MEA5446738.1"/>
    <property type="molecule type" value="Genomic_DNA"/>
</dbReference>
<dbReference type="Pfam" id="PF00990">
    <property type="entry name" value="GGDEF"/>
    <property type="match status" value="1"/>
</dbReference>
<feature type="domain" description="GGDEF" evidence="7">
    <location>
        <begin position="405"/>
        <end position="534"/>
    </location>
</feature>
<evidence type="ECO:0000256" key="5">
    <source>
        <dbReference type="SAM" id="Phobius"/>
    </source>
</evidence>
<dbReference type="SMART" id="SM00267">
    <property type="entry name" value="GGDEF"/>
    <property type="match status" value="1"/>
</dbReference>
<keyword evidence="5" id="KW-0472">Membrane</keyword>
<evidence type="ECO:0000256" key="6">
    <source>
        <dbReference type="SAM" id="SignalP"/>
    </source>
</evidence>
<dbReference type="Gene3D" id="3.30.70.270">
    <property type="match status" value="1"/>
</dbReference>
<reference evidence="8 9" key="1">
    <citation type="submission" date="2023-12" db="EMBL/GenBank/DDBJ databases">
        <title>Whole-genome sequencing of halo(alkali)philic microorganisms from hypersaline lakes.</title>
        <authorList>
            <person name="Sorokin D.Y."/>
            <person name="Merkel A.Y."/>
            <person name="Messina E."/>
            <person name="Yakimov M."/>
        </authorList>
    </citation>
    <scope>NUCLEOTIDE SEQUENCE [LARGE SCALE GENOMIC DNA]</scope>
    <source>
        <strain evidence="8 9">AB-CW1</strain>
    </source>
</reference>
<comment type="catalytic activity">
    <reaction evidence="3">
        <text>2 GTP = 3',3'-c-di-GMP + 2 diphosphate</text>
        <dbReference type="Rhea" id="RHEA:24898"/>
        <dbReference type="ChEBI" id="CHEBI:33019"/>
        <dbReference type="ChEBI" id="CHEBI:37565"/>
        <dbReference type="ChEBI" id="CHEBI:58805"/>
        <dbReference type="EC" id="2.7.7.65"/>
    </reaction>
</comment>
<feature type="chain" id="PRO_5042990791" description="diguanylate cyclase" evidence="6">
    <location>
        <begin position="21"/>
        <end position="538"/>
    </location>
</feature>
<dbReference type="GO" id="GO:0052621">
    <property type="term" value="F:diguanylate cyclase activity"/>
    <property type="evidence" value="ECO:0007669"/>
    <property type="project" value="UniProtKB-EC"/>
</dbReference>
<dbReference type="SUPFAM" id="SSF55073">
    <property type="entry name" value="Nucleotide cyclase"/>
    <property type="match status" value="1"/>
</dbReference>
<comment type="cofactor">
    <cofactor evidence="1">
        <name>Mg(2+)</name>
        <dbReference type="ChEBI" id="CHEBI:18420"/>
    </cofactor>
</comment>
<sequence length="538" mass="59867">MHRAAWTVLLGLLATTSIHAAEPDITLQLRWKHQFQFAGYYVAKQEGLYEQAGLSVRLIQGGPDAAKPLEALLAGEVDFAIAKSGVVIERMRGEPVVALAAIMQTSPNAWLVRADAGIHTPLDLVGKRLMLMPGHESAELLAMLRREGVDLDELELLPTSHDLDDLVEGRVDAYDAYETNEPWQLKRKGIDYHLIKPRAYGVNFYNDVLVAHESLIDQEPAVVDAFLEASLEGWRRALAEPEKTAAMIQANYAPERSLAHLQFEAEGLAELIMPELVALGHMNPGRWQSIAESYVALGFADGPVDLGGFLYESRSATDYTMAYRMAAGGFFLLLLASLLAAHFARLNNRLRREAARRMAVEERLREHQAELFRLANTDALTGLWNRHRFEEVAGREIRRARRYGHPLSVIFMDLDHFKPINDQYGHAAGDDVLRTVAELIRECLRESDSVCRWGGEEFLVLVPHGCPEDAYRLAERIRQRVKDCHDAEGGGITASLGVASLGESEDLHGLLQRADGALYQAKEAGRDRVKVARPVSDS</sequence>
<dbReference type="Proteomes" id="UP001302316">
    <property type="component" value="Unassembled WGS sequence"/>
</dbReference>
<keyword evidence="4" id="KW-0175">Coiled coil</keyword>
<comment type="caution">
    <text evidence="8">The sequence shown here is derived from an EMBL/GenBank/DDBJ whole genome shotgun (WGS) entry which is preliminary data.</text>
</comment>
<keyword evidence="9" id="KW-1185">Reference proteome</keyword>
<dbReference type="NCBIfam" id="TIGR00254">
    <property type="entry name" value="GGDEF"/>
    <property type="match status" value="1"/>
</dbReference>
<dbReference type="EC" id="2.7.7.65" evidence="2"/>
<dbReference type="CDD" id="cd01949">
    <property type="entry name" value="GGDEF"/>
    <property type="match status" value="1"/>
</dbReference>
<dbReference type="PROSITE" id="PS50887">
    <property type="entry name" value="GGDEF"/>
    <property type="match status" value="1"/>
</dbReference>
<evidence type="ECO:0000256" key="4">
    <source>
        <dbReference type="SAM" id="Coils"/>
    </source>
</evidence>
<dbReference type="InterPro" id="IPR043128">
    <property type="entry name" value="Rev_trsase/Diguanyl_cyclase"/>
</dbReference>
<dbReference type="InterPro" id="IPR000160">
    <property type="entry name" value="GGDEF_dom"/>
</dbReference>
<dbReference type="AlphaFoldDB" id="A0AAP6JH28"/>
<evidence type="ECO:0000259" key="7">
    <source>
        <dbReference type="PROSITE" id="PS50887"/>
    </source>
</evidence>
<feature type="coiled-coil region" evidence="4">
    <location>
        <begin position="343"/>
        <end position="377"/>
    </location>
</feature>
<dbReference type="PANTHER" id="PTHR45138:SF9">
    <property type="entry name" value="DIGUANYLATE CYCLASE DGCM-RELATED"/>
    <property type="match status" value="1"/>
</dbReference>
<protein>
    <recommendedName>
        <fullName evidence="2">diguanylate cyclase</fullName>
        <ecNumber evidence="2">2.7.7.65</ecNumber>
    </recommendedName>
</protein>
<evidence type="ECO:0000313" key="8">
    <source>
        <dbReference type="EMBL" id="MEA5446738.1"/>
    </source>
</evidence>
<keyword evidence="6" id="KW-0732">Signal</keyword>
<proteinExistence type="predicted"/>
<name>A0AAP6JH28_9GAMM</name>
<dbReference type="FunFam" id="3.30.70.270:FF:000001">
    <property type="entry name" value="Diguanylate cyclase domain protein"/>
    <property type="match status" value="1"/>
</dbReference>
<feature type="transmembrane region" description="Helical" evidence="5">
    <location>
        <begin position="321"/>
        <end position="344"/>
    </location>
</feature>
<dbReference type="Gene3D" id="3.40.190.10">
    <property type="entry name" value="Periplasmic binding protein-like II"/>
    <property type="match status" value="2"/>
</dbReference>
<dbReference type="SUPFAM" id="SSF53850">
    <property type="entry name" value="Periplasmic binding protein-like II"/>
    <property type="match status" value="1"/>
</dbReference>
<dbReference type="InterPro" id="IPR029787">
    <property type="entry name" value="Nucleotide_cyclase"/>
</dbReference>
<dbReference type="RefSeq" id="WP_346053229.1">
    <property type="nucleotide sequence ID" value="NZ_JAYGII010000052.1"/>
</dbReference>
<evidence type="ECO:0000256" key="2">
    <source>
        <dbReference type="ARBA" id="ARBA00012528"/>
    </source>
</evidence>
<evidence type="ECO:0000256" key="3">
    <source>
        <dbReference type="ARBA" id="ARBA00034247"/>
    </source>
</evidence>
<gene>
    <name evidence="8" type="ORF">VCB98_13000</name>
</gene>
<feature type="signal peptide" evidence="6">
    <location>
        <begin position="1"/>
        <end position="20"/>
    </location>
</feature>
<evidence type="ECO:0000256" key="1">
    <source>
        <dbReference type="ARBA" id="ARBA00001946"/>
    </source>
</evidence>
<dbReference type="PANTHER" id="PTHR45138">
    <property type="entry name" value="REGULATORY COMPONENTS OF SENSORY TRANSDUCTION SYSTEM"/>
    <property type="match status" value="1"/>
</dbReference>
<dbReference type="Pfam" id="PF09084">
    <property type="entry name" value="NMT1"/>
    <property type="match status" value="1"/>
</dbReference>
<keyword evidence="5" id="KW-0812">Transmembrane</keyword>
<keyword evidence="5" id="KW-1133">Transmembrane helix</keyword>